<dbReference type="SUPFAM" id="SSF141868">
    <property type="entry name" value="EAL domain-like"/>
    <property type="match status" value="1"/>
</dbReference>
<dbReference type="PANTHER" id="PTHR33121:SF76">
    <property type="entry name" value="SIGNALING PROTEIN"/>
    <property type="match status" value="1"/>
</dbReference>
<sequence>MPMQHLSLFSVFQPIVSLVDSSLLGHEALIRGRDANGSVLGAPAVLEAAESAGDGPYEFDQKARIVHLENAVRQALPGTLFLNLIPGLFPKTEQDIEQLLRAIDRLGYRADRVVLEVTCSQHLAFEQLQAVLDAYGRAGFCFALDDLGTWAMPASLLENLEPAYIKLDRSLIDQIDRQPVQQQQARQWTEQAHSRAIAVIAEGIEREEEAACCRNLGIEYGQGYLLGRPSEYPQRQGVG</sequence>
<dbReference type="CDD" id="cd01948">
    <property type="entry name" value="EAL"/>
    <property type="match status" value="1"/>
</dbReference>
<keyword evidence="3" id="KW-1185">Reference proteome</keyword>
<protein>
    <submittedName>
        <fullName evidence="2">Diguanylate cyclase/phosphodiesterase</fullName>
    </submittedName>
</protein>
<organism evidence="2 3">
    <name type="scientific">Gloeobacter kilaueensis (strain ATCC BAA-2537 / CCAP 1431/1 / ULC 316 / JS1)</name>
    <dbReference type="NCBI Taxonomy" id="1183438"/>
    <lineage>
        <taxon>Bacteria</taxon>
        <taxon>Bacillati</taxon>
        <taxon>Cyanobacteriota</taxon>
        <taxon>Cyanophyceae</taxon>
        <taxon>Gloeobacterales</taxon>
        <taxon>Gloeobacteraceae</taxon>
        <taxon>Gloeobacter</taxon>
    </lineage>
</organism>
<dbReference type="InterPro" id="IPR035919">
    <property type="entry name" value="EAL_sf"/>
</dbReference>
<dbReference type="InterPro" id="IPR050706">
    <property type="entry name" value="Cyclic-di-GMP_PDE-like"/>
</dbReference>
<dbReference type="Pfam" id="PF00563">
    <property type="entry name" value="EAL"/>
    <property type="match status" value="1"/>
</dbReference>
<proteinExistence type="predicted"/>
<dbReference type="GO" id="GO:0071111">
    <property type="term" value="F:cyclic-guanylate-specific phosphodiesterase activity"/>
    <property type="evidence" value="ECO:0007669"/>
    <property type="project" value="InterPro"/>
</dbReference>
<dbReference type="Gene3D" id="3.20.20.450">
    <property type="entry name" value="EAL domain"/>
    <property type="match status" value="1"/>
</dbReference>
<dbReference type="eggNOG" id="COG2200">
    <property type="taxonomic scope" value="Bacteria"/>
</dbReference>
<dbReference type="RefSeq" id="WP_023172840.1">
    <property type="nucleotide sequence ID" value="NC_022600.1"/>
</dbReference>
<dbReference type="HOGENOM" id="CLU_000445_70_50_3"/>
<evidence type="ECO:0000259" key="1">
    <source>
        <dbReference type="PROSITE" id="PS50883"/>
    </source>
</evidence>
<gene>
    <name evidence="2" type="ORF">GKIL_1488</name>
</gene>
<feature type="domain" description="EAL" evidence="1">
    <location>
        <begin position="1"/>
        <end position="239"/>
    </location>
</feature>
<dbReference type="InterPro" id="IPR001633">
    <property type="entry name" value="EAL_dom"/>
</dbReference>
<dbReference type="OrthoDB" id="9805474at2"/>
<dbReference type="SMART" id="SM00052">
    <property type="entry name" value="EAL"/>
    <property type="match status" value="1"/>
</dbReference>
<dbReference type="Proteomes" id="UP000017396">
    <property type="component" value="Chromosome"/>
</dbReference>
<dbReference type="STRING" id="1183438.GKIL_1488"/>
<dbReference type="PANTHER" id="PTHR33121">
    <property type="entry name" value="CYCLIC DI-GMP PHOSPHODIESTERASE PDEF"/>
    <property type="match status" value="1"/>
</dbReference>
<dbReference type="EMBL" id="CP003587">
    <property type="protein sequence ID" value="AGY57734.1"/>
    <property type="molecule type" value="Genomic_DNA"/>
</dbReference>
<accession>U5QJD8</accession>
<name>U5QJD8_GLOK1</name>
<dbReference type="PROSITE" id="PS50883">
    <property type="entry name" value="EAL"/>
    <property type="match status" value="1"/>
</dbReference>
<dbReference type="KEGG" id="glj:GKIL_1488"/>
<evidence type="ECO:0000313" key="3">
    <source>
        <dbReference type="Proteomes" id="UP000017396"/>
    </source>
</evidence>
<evidence type="ECO:0000313" key="2">
    <source>
        <dbReference type="EMBL" id="AGY57734.1"/>
    </source>
</evidence>
<dbReference type="AlphaFoldDB" id="U5QJD8"/>
<reference evidence="2 3" key="1">
    <citation type="journal article" date="2013" name="PLoS ONE">
        <title>Cultivation and Complete Genome Sequencing of Gloeobacter kilaueensis sp. nov., from a Lava Cave in Kilauea Caldera, Hawai'i.</title>
        <authorList>
            <person name="Saw J.H."/>
            <person name="Schatz M."/>
            <person name="Brown M.V."/>
            <person name="Kunkel D.D."/>
            <person name="Foster J.S."/>
            <person name="Shick H."/>
            <person name="Christensen S."/>
            <person name="Hou S."/>
            <person name="Wan X."/>
            <person name="Donachie S.P."/>
        </authorList>
    </citation>
    <scope>NUCLEOTIDE SEQUENCE [LARGE SCALE GENOMIC DNA]</scope>
    <source>
        <strain evidence="3">JS</strain>
    </source>
</reference>